<organism evidence="1 2">
    <name type="scientific">Lymnaea stagnalis</name>
    <name type="common">Great pond snail</name>
    <name type="synonym">Helix stagnalis</name>
    <dbReference type="NCBI Taxonomy" id="6523"/>
    <lineage>
        <taxon>Eukaryota</taxon>
        <taxon>Metazoa</taxon>
        <taxon>Spiralia</taxon>
        <taxon>Lophotrochozoa</taxon>
        <taxon>Mollusca</taxon>
        <taxon>Gastropoda</taxon>
        <taxon>Heterobranchia</taxon>
        <taxon>Euthyneura</taxon>
        <taxon>Panpulmonata</taxon>
        <taxon>Hygrophila</taxon>
        <taxon>Lymnaeoidea</taxon>
        <taxon>Lymnaeidae</taxon>
        <taxon>Lymnaea</taxon>
    </lineage>
</organism>
<feature type="non-terminal residue" evidence="1">
    <location>
        <position position="107"/>
    </location>
</feature>
<gene>
    <name evidence="1" type="ORF">GSLYS_00005177001</name>
</gene>
<dbReference type="EMBL" id="CAXITT010000080">
    <property type="protein sequence ID" value="CAL1531052.1"/>
    <property type="molecule type" value="Genomic_DNA"/>
</dbReference>
<sequence length="107" mass="12061">MDENVCLSTWRLFYDTFQNSKIVFSQVGTGNEIALKNAGTSLLFDTGGDSAKELFKNCGLLGGDIVKLNYILWKLEELSLPKVIVMYEQFKKTETTFDIMNAIAEVH</sequence>
<keyword evidence="2" id="KW-1185">Reference proteome</keyword>
<reference evidence="1 2" key="1">
    <citation type="submission" date="2024-04" db="EMBL/GenBank/DDBJ databases">
        <authorList>
            <consortium name="Genoscope - CEA"/>
            <person name="William W."/>
        </authorList>
    </citation>
    <scope>NUCLEOTIDE SEQUENCE [LARGE SCALE GENOMIC DNA]</scope>
</reference>
<dbReference type="Proteomes" id="UP001497497">
    <property type="component" value="Unassembled WGS sequence"/>
</dbReference>
<name>A0AAV2HBA2_LYMST</name>
<dbReference type="AlphaFoldDB" id="A0AAV2HBA2"/>
<accession>A0AAV2HBA2</accession>
<comment type="caution">
    <text evidence="1">The sequence shown here is derived from an EMBL/GenBank/DDBJ whole genome shotgun (WGS) entry which is preliminary data.</text>
</comment>
<evidence type="ECO:0000313" key="1">
    <source>
        <dbReference type="EMBL" id="CAL1531052.1"/>
    </source>
</evidence>
<proteinExistence type="predicted"/>
<evidence type="ECO:0000313" key="2">
    <source>
        <dbReference type="Proteomes" id="UP001497497"/>
    </source>
</evidence>
<protein>
    <submittedName>
        <fullName evidence="1">Uncharacterized protein</fullName>
    </submittedName>
</protein>